<dbReference type="InterPro" id="IPR040605">
    <property type="entry name" value="Glyco_hydro2_dom5"/>
</dbReference>
<accession>A0A939B557</accession>
<evidence type="ECO:0000256" key="3">
    <source>
        <dbReference type="ARBA" id="ARBA00023295"/>
    </source>
</evidence>
<evidence type="ECO:0000256" key="4">
    <source>
        <dbReference type="SAM" id="SignalP"/>
    </source>
</evidence>
<protein>
    <submittedName>
        <fullName evidence="8">Beta-galactosidase</fullName>
    </submittedName>
</protein>
<feature type="signal peptide" evidence="4">
    <location>
        <begin position="1"/>
        <end position="23"/>
    </location>
</feature>
<evidence type="ECO:0000313" key="8">
    <source>
        <dbReference type="EMBL" id="MBM6662186.1"/>
    </source>
</evidence>
<name>A0A939B557_9BACT</name>
<reference evidence="8 9" key="1">
    <citation type="journal article" date="2021" name="Sci. Rep.">
        <title>The distribution of antibiotic resistance genes in chicken gut microbiota commensals.</title>
        <authorList>
            <person name="Juricova H."/>
            <person name="Matiasovicova J."/>
            <person name="Kubasova T."/>
            <person name="Cejkova D."/>
            <person name="Rychlik I."/>
        </authorList>
    </citation>
    <scope>NUCLEOTIDE SEQUENCE [LARGE SCALE GENOMIC DNA]</scope>
    <source>
        <strain evidence="8 9">An819</strain>
    </source>
</reference>
<evidence type="ECO:0000259" key="7">
    <source>
        <dbReference type="Pfam" id="PF22666"/>
    </source>
</evidence>
<dbReference type="InterPro" id="IPR051913">
    <property type="entry name" value="GH2_Domain-Containing"/>
</dbReference>
<feature type="domain" description="Beta-mannosidase-like galactose-binding" evidence="7">
    <location>
        <begin position="60"/>
        <end position="151"/>
    </location>
</feature>
<evidence type="ECO:0000256" key="2">
    <source>
        <dbReference type="ARBA" id="ARBA00022801"/>
    </source>
</evidence>
<proteinExistence type="inferred from homology"/>
<keyword evidence="4" id="KW-0732">Signal</keyword>
<keyword evidence="2" id="KW-0378">Hydrolase</keyword>
<keyword evidence="9" id="KW-1185">Reference proteome</keyword>
<feature type="domain" description="Glycoside hydrolase family 2" evidence="6">
    <location>
        <begin position="682"/>
        <end position="726"/>
    </location>
</feature>
<dbReference type="GO" id="GO:0005975">
    <property type="term" value="P:carbohydrate metabolic process"/>
    <property type="evidence" value="ECO:0007669"/>
    <property type="project" value="InterPro"/>
</dbReference>
<dbReference type="SUPFAM" id="SSF51445">
    <property type="entry name" value="(Trans)glycosidases"/>
    <property type="match status" value="1"/>
</dbReference>
<comment type="caution">
    <text evidence="8">The sequence shown here is derived from an EMBL/GenBank/DDBJ whole genome shotgun (WGS) entry which is preliminary data.</text>
</comment>
<dbReference type="InterPro" id="IPR013783">
    <property type="entry name" value="Ig-like_fold"/>
</dbReference>
<evidence type="ECO:0000259" key="5">
    <source>
        <dbReference type="Pfam" id="PF00703"/>
    </source>
</evidence>
<dbReference type="InterPro" id="IPR017853">
    <property type="entry name" value="GH"/>
</dbReference>
<dbReference type="PANTHER" id="PTHR42732:SF1">
    <property type="entry name" value="BETA-MANNOSIDASE"/>
    <property type="match status" value="1"/>
</dbReference>
<organism evidence="8 9">
    <name type="scientific">Marseilla massiliensis</name>
    <dbReference type="NCBI Taxonomy" id="1841864"/>
    <lineage>
        <taxon>Bacteria</taxon>
        <taxon>Pseudomonadati</taxon>
        <taxon>Bacteroidota</taxon>
        <taxon>Bacteroidia</taxon>
        <taxon>Bacteroidales</taxon>
        <taxon>Prevotellaceae</taxon>
        <taxon>Marseilla</taxon>
    </lineage>
</organism>
<feature type="chain" id="PRO_5038034835" evidence="4">
    <location>
        <begin position="24"/>
        <end position="996"/>
    </location>
</feature>
<dbReference type="EMBL" id="JACJJL010000017">
    <property type="protein sequence ID" value="MBM6662186.1"/>
    <property type="molecule type" value="Genomic_DNA"/>
</dbReference>
<dbReference type="AlphaFoldDB" id="A0A939B557"/>
<gene>
    <name evidence="8" type="ORF">H6B30_10565</name>
</gene>
<dbReference type="InterPro" id="IPR008979">
    <property type="entry name" value="Galactose-bd-like_sf"/>
</dbReference>
<dbReference type="Gene3D" id="2.60.120.260">
    <property type="entry name" value="Galactose-binding domain-like"/>
    <property type="match status" value="1"/>
</dbReference>
<dbReference type="PANTHER" id="PTHR42732">
    <property type="entry name" value="BETA-GALACTOSIDASE"/>
    <property type="match status" value="1"/>
</dbReference>
<dbReference type="SUPFAM" id="SSF49303">
    <property type="entry name" value="beta-Galactosidase/glucuronidase domain"/>
    <property type="match status" value="1"/>
</dbReference>
<dbReference type="GO" id="GO:0004553">
    <property type="term" value="F:hydrolase activity, hydrolyzing O-glycosyl compounds"/>
    <property type="evidence" value="ECO:0007669"/>
    <property type="project" value="InterPro"/>
</dbReference>
<evidence type="ECO:0000259" key="6">
    <source>
        <dbReference type="Pfam" id="PF18565"/>
    </source>
</evidence>
<feature type="domain" description="Glycoside hydrolase family 2 immunoglobulin-like beta-sandwich" evidence="5">
    <location>
        <begin position="195"/>
        <end position="290"/>
    </location>
</feature>
<dbReference type="Gene3D" id="2.60.40.10">
    <property type="entry name" value="Immunoglobulins"/>
    <property type="match status" value="3"/>
</dbReference>
<sequence length="996" mass="111065">MYMSKSRMFTMAAALLMAATATARETYNFNAGWMMGDSRTKVTLPRAWNEDEAFRVSVYQMSDSVVWYRKDFSLPADAAGKRVFIEFEGARQAAEVWLNGHRVGLSENGVMAFGFDLTPYIRKGKNRIEVRTDNSWDYREQATGSTFQWNAKSFNANYGGLTRNVRLHIVGDVYQTLPLYSSLGTTGTYVYATQYDIPGREATVSAATEVRNDGSTPATVDYTVIVEEMDGSELARFSGGRHTLGPHSTRTLVASQRLSGLHFWSWGYGYLYRVKTIVGTDTVATTTGFRKTEFARGMIMLNDRVMQVHGYAQRSTNEWPGVGSAVPAWLSDYSNSLLVESGGNMVRWMHVTPWRQDVESCDRVGLPQALPAGDAEKTPSGRWWEQRMELMRDAIIYNRNSPSVMFYECGNRRITAEQMALMKALRNEYDPYGGRAIGSREMLDQPEAEYGGEMLYVNRSDTKPMWSMEYCRDEGHRLYWNSWSYPFHKEGDGPLHRGHPAREYNRNADEFAAEMVRRWYDYWRERPGQGTKSNAGGVKIVFSDTQTHGRSADNYRVSGVVDAMRIPKDAFYAHQVMWDCWVDDLKPRTHIVGHWNYGSGQEVPTVYVVSNAARVDLVQGGKVVASADAPESRFLFTFKGVRHTADTLTAMGYDADGREVSRHSLVKAGAPARLRLTPIVNPTGWKADGADVALVQVEVVDEAGRRCPLDNRTVSFRVKGPAEWRGGIAMNKPFGTVTNQLALNTKTIDDQVGSRAWGDKSLLGLNHVLADTLPVECGVNRVMLRSLPKSGRVRLVARAEGLPEAVIELETQAVGVVGGLSRQMPSDGLMPVLTRGETPATPSFVPSLREVAVMSAKAGSNSADARLSFDRNENSSWSSKAHADSAWISYRLVEQAAIDQLCMKMKGFRTTSYPIAVYAGDSLVWRGVTPKGLGYVHIRLRNCPPAQTYTIRLTGMSEAKDAFAGVTELDSSNDEKTVRGSRSLKIIEAEFLKKIE</sequence>
<dbReference type="Pfam" id="PF18565">
    <property type="entry name" value="Glyco_hydro2_C5"/>
    <property type="match status" value="1"/>
</dbReference>
<dbReference type="Pfam" id="PF22666">
    <property type="entry name" value="Glyco_hydro_2_N2"/>
    <property type="match status" value="1"/>
</dbReference>
<dbReference type="InterPro" id="IPR006102">
    <property type="entry name" value="Ig-like_GH2"/>
</dbReference>
<evidence type="ECO:0000256" key="1">
    <source>
        <dbReference type="ARBA" id="ARBA00007401"/>
    </source>
</evidence>
<comment type="similarity">
    <text evidence="1">Belongs to the glycosyl hydrolase 2 family.</text>
</comment>
<evidence type="ECO:0000313" key="9">
    <source>
        <dbReference type="Proteomes" id="UP000764045"/>
    </source>
</evidence>
<dbReference type="Pfam" id="PF00703">
    <property type="entry name" value="Glyco_hydro_2"/>
    <property type="match status" value="1"/>
</dbReference>
<keyword evidence="3" id="KW-0326">Glycosidase</keyword>
<dbReference type="InterPro" id="IPR054593">
    <property type="entry name" value="Beta-mannosidase-like_N2"/>
</dbReference>
<dbReference type="SUPFAM" id="SSF49785">
    <property type="entry name" value="Galactose-binding domain-like"/>
    <property type="match status" value="1"/>
</dbReference>
<dbReference type="Proteomes" id="UP000764045">
    <property type="component" value="Unassembled WGS sequence"/>
</dbReference>
<dbReference type="InterPro" id="IPR036156">
    <property type="entry name" value="Beta-gal/glucu_dom_sf"/>
</dbReference>
<dbReference type="Gene3D" id="3.20.20.80">
    <property type="entry name" value="Glycosidases"/>
    <property type="match status" value="1"/>
</dbReference>